<reference evidence="3 4" key="1">
    <citation type="submission" date="2016-10" db="EMBL/GenBank/DDBJ databases">
        <authorList>
            <person name="de Groot N.N."/>
        </authorList>
    </citation>
    <scope>NUCLEOTIDE SEQUENCE [LARGE SCALE GENOMIC DNA]</scope>
    <source>
        <strain evidence="3 4">CGMCC 1.3801</strain>
    </source>
</reference>
<dbReference type="InterPro" id="IPR005532">
    <property type="entry name" value="SUMF_dom"/>
</dbReference>
<evidence type="ECO:0000313" key="3">
    <source>
        <dbReference type="EMBL" id="SCX09034.1"/>
    </source>
</evidence>
<dbReference type="Gene3D" id="3.90.1580.10">
    <property type="entry name" value="paralog of FGE (formylglycine-generating enzyme)"/>
    <property type="match status" value="2"/>
</dbReference>
<dbReference type="SUPFAM" id="SSF56436">
    <property type="entry name" value="C-type lectin-like"/>
    <property type="match status" value="1"/>
</dbReference>
<organism evidence="3 4">
    <name type="scientific">Flavobacterium saliperosum</name>
    <dbReference type="NCBI Taxonomy" id="329186"/>
    <lineage>
        <taxon>Bacteria</taxon>
        <taxon>Pseudomonadati</taxon>
        <taxon>Bacteroidota</taxon>
        <taxon>Flavobacteriia</taxon>
        <taxon>Flavobacteriales</taxon>
        <taxon>Flavobacteriaceae</taxon>
        <taxon>Flavobacterium</taxon>
    </lineage>
</organism>
<evidence type="ECO:0000259" key="2">
    <source>
        <dbReference type="Pfam" id="PF03781"/>
    </source>
</evidence>
<dbReference type="GO" id="GO:0120147">
    <property type="term" value="F:formylglycine-generating oxidase activity"/>
    <property type="evidence" value="ECO:0007669"/>
    <property type="project" value="TreeGrafter"/>
</dbReference>
<dbReference type="PANTHER" id="PTHR23150">
    <property type="entry name" value="SULFATASE MODIFYING FACTOR 1, 2"/>
    <property type="match status" value="1"/>
</dbReference>
<keyword evidence="3" id="KW-0449">Lipoprotein</keyword>
<dbReference type="InterPro" id="IPR019865">
    <property type="entry name" value="Glid_motil-assoc_lipo_GldJ"/>
</dbReference>
<dbReference type="Pfam" id="PF03781">
    <property type="entry name" value="FGE-sulfatase"/>
    <property type="match status" value="1"/>
</dbReference>
<dbReference type="eggNOG" id="COG1262">
    <property type="taxonomic scope" value="Bacteria"/>
</dbReference>
<dbReference type="InterPro" id="IPR051043">
    <property type="entry name" value="Sulfatase_Mod_Factor_Kinase"/>
</dbReference>
<dbReference type="EMBL" id="FMTY01000003">
    <property type="protein sequence ID" value="SCX09034.1"/>
    <property type="molecule type" value="Genomic_DNA"/>
</dbReference>
<dbReference type="NCBIfam" id="TIGR03524">
    <property type="entry name" value="GldJ"/>
    <property type="match status" value="1"/>
</dbReference>
<evidence type="ECO:0000313" key="4">
    <source>
        <dbReference type="Proteomes" id="UP000182124"/>
    </source>
</evidence>
<dbReference type="PANTHER" id="PTHR23150:SF19">
    <property type="entry name" value="FORMYLGLYCINE-GENERATING ENZYME"/>
    <property type="match status" value="1"/>
</dbReference>
<name>A0A1G4VMI6_9FLAO</name>
<proteinExistence type="predicted"/>
<accession>A0A1G4VMI6</accession>
<protein>
    <submittedName>
        <fullName evidence="3">Gliding motility-associated lipoprotein GldJ</fullName>
    </submittedName>
</protein>
<sequence length="564" mass="64156">MTLQMFAALALAISFTSCSKKGSSKGGSQATGWKINDKKGGFQYNDKFKKQETPPGMVAIEGGTFTMGKVEDDVMHDWNNTPNQQHVQSFYMDETEVTNMMYAEYLFWLKTVFPPDDENYKNIYTGALPDTLVWRNRLGYNETMTNNYLRHPAYGSYPVVGVNWIQASEFSKWRTDRVNEAILEREQYLKKDAKVNEVDATNTFSTEAYLASPSTARGGNEEIVFRGKKGAKGKNAKPQTTKDGKTIEPKNVFAQRSSGIILPEYRLPTEAEWEYAAVALNGIREYNIYKGKKKYPWNGQYTRSGKRAQRGDQLANFKQGKGDYGGIAGWSDDGADITNKVKSYAPNDFGLYDMAGNVAEWVQDVYRPMVDDEANDFNYFRGNVYTKNKIGEDGKVEMVTSENVKYDTLSNGKVMARNFPGQIAQVPVDENETYLRYNFSTSDNRNYRDGDKQSTRYFKFADSEDEGGDKKGSDAKRMYDSPKHQISVDSLGTMKRQFDKSSKRTTLVNDDSRVYKGGSWRDRAYWLDPASRRYYPQDMATDYIGFRCAMSKVGPKDNKKKPRG</sequence>
<dbReference type="InterPro" id="IPR016187">
    <property type="entry name" value="CTDL_fold"/>
</dbReference>
<feature type="region of interest" description="Disordered" evidence="1">
    <location>
        <begin position="462"/>
        <end position="483"/>
    </location>
</feature>
<evidence type="ECO:0000256" key="1">
    <source>
        <dbReference type="SAM" id="MobiDB-lite"/>
    </source>
</evidence>
<gene>
    <name evidence="3" type="ORF">SAMN02927925_01314</name>
</gene>
<dbReference type="InterPro" id="IPR042095">
    <property type="entry name" value="SUMF_sf"/>
</dbReference>
<feature type="domain" description="Sulfatase-modifying factor enzyme-like" evidence="2">
    <location>
        <begin position="54"/>
        <end position="382"/>
    </location>
</feature>
<dbReference type="Proteomes" id="UP000182124">
    <property type="component" value="Unassembled WGS sequence"/>
</dbReference>
<dbReference type="STRING" id="329186.SAMN02927925_01314"/>
<dbReference type="AlphaFoldDB" id="A0A1G4VMI6"/>